<dbReference type="PANTHER" id="PTHR31066:SF85">
    <property type="entry name" value="OS02G0809100 PROTEIN"/>
    <property type="match status" value="1"/>
</dbReference>
<dbReference type="KEGG" id="smo:SELMODRAFT_119401"/>
<dbReference type="AlphaFoldDB" id="D8QPP7"/>
<evidence type="ECO:0000313" key="4">
    <source>
        <dbReference type="Proteomes" id="UP000001514"/>
    </source>
</evidence>
<dbReference type="KEGG" id="smo:SELMODRAFT_73897"/>
<dbReference type="InterPro" id="IPR000270">
    <property type="entry name" value="PB1_dom"/>
</dbReference>
<evidence type="ECO:0000313" key="3">
    <source>
        <dbReference type="EMBL" id="EFJ38316.1"/>
    </source>
</evidence>
<dbReference type="PANTHER" id="PTHR31066">
    <property type="entry name" value="OS05G0427100 PROTEIN-RELATED"/>
    <property type="match status" value="1"/>
</dbReference>
<feature type="domain" description="PB1" evidence="1">
    <location>
        <begin position="14"/>
        <end position="104"/>
    </location>
</feature>
<dbReference type="Proteomes" id="UP000001514">
    <property type="component" value="Unassembled WGS sequence"/>
</dbReference>
<dbReference type="EMBL" id="GL377565">
    <property type="protein sequence ID" value="EFJ38316.1"/>
    <property type="molecule type" value="Genomic_DNA"/>
</dbReference>
<evidence type="ECO:0000259" key="1">
    <source>
        <dbReference type="PROSITE" id="PS51745"/>
    </source>
</evidence>
<dbReference type="Pfam" id="PF00564">
    <property type="entry name" value="PB1"/>
    <property type="match status" value="1"/>
</dbReference>
<keyword evidence="4" id="KW-1185">Reference proteome</keyword>
<dbReference type="InterPro" id="IPR053793">
    <property type="entry name" value="PB1-like"/>
</dbReference>
<feature type="non-terminal residue" evidence="3">
    <location>
        <position position="104"/>
    </location>
</feature>
<sequence length="104" mass="11683">MSIKSEDENGAATKVKLMCSYGGRIMMRPHDSQLRYIGGDTRILVVPRTISYADFCVKLAKICGGRSVLPKYKLPYEDFDALVSVIGDDDLEAMLEEYERLDAK</sequence>
<dbReference type="Gramene" id="EFJ14902">
    <property type="protein sequence ID" value="EFJ14902"/>
    <property type="gene ID" value="SELMODRAFT_119401"/>
</dbReference>
<proteinExistence type="predicted"/>
<dbReference type="OMA" id="RIMMRPH"/>
<dbReference type="PROSITE" id="PS51745">
    <property type="entry name" value="PB1"/>
    <property type="match status" value="1"/>
</dbReference>
<dbReference type="Gene3D" id="3.10.20.90">
    <property type="entry name" value="Phosphatidylinositol 3-kinase Catalytic Subunit, Chain A, domain 1"/>
    <property type="match status" value="1"/>
</dbReference>
<dbReference type="EMBL" id="GL377625">
    <property type="protein sequence ID" value="EFJ14902.1"/>
    <property type="molecule type" value="Genomic_DNA"/>
</dbReference>
<name>D8QPP7_SELML</name>
<dbReference type="eggNOG" id="ENOG502QWE0">
    <property type="taxonomic scope" value="Eukaryota"/>
</dbReference>
<protein>
    <recommendedName>
        <fullName evidence="1">PB1 domain-containing protein</fullName>
    </recommendedName>
</protein>
<dbReference type="CDD" id="cd06410">
    <property type="entry name" value="PB1_UP2"/>
    <property type="match status" value="1"/>
</dbReference>
<dbReference type="InParanoid" id="D8QPP7"/>
<dbReference type="HOGENOM" id="CLU_098113_2_0_1"/>
<dbReference type="FunCoup" id="D8QPP7">
    <property type="interactions" value="166"/>
</dbReference>
<dbReference type="Gramene" id="EFJ38316">
    <property type="protein sequence ID" value="EFJ38316"/>
    <property type="gene ID" value="SELMODRAFT_73897"/>
</dbReference>
<dbReference type="SMART" id="SM00666">
    <property type="entry name" value="PB1"/>
    <property type="match status" value="1"/>
</dbReference>
<evidence type="ECO:0000313" key="2">
    <source>
        <dbReference type="EMBL" id="EFJ14902.1"/>
    </source>
</evidence>
<dbReference type="InterPro" id="IPR053198">
    <property type="entry name" value="Gynoecium_Dev_Regulator"/>
</dbReference>
<gene>
    <name evidence="2" type="ORF">SELMODRAFT_119401</name>
    <name evidence="3" type="ORF">SELMODRAFT_73897</name>
</gene>
<dbReference type="SUPFAM" id="SSF54277">
    <property type="entry name" value="CAD &amp; PB1 domains"/>
    <property type="match status" value="1"/>
</dbReference>
<reference evidence="3 4" key="1">
    <citation type="journal article" date="2011" name="Science">
        <title>The Selaginella genome identifies genetic changes associated with the evolution of vascular plants.</title>
        <authorList>
            <person name="Banks J.A."/>
            <person name="Nishiyama T."/>
            <person name="Hasebe M."/>
            <person name="Bowman J.L."/>
            <person name="Gribskov M."/>
            <person name="dePamphilis C."/>
            <person name="Albert V.A."/>
            <person name="Aono N."/>
            <person name="Aoyama T."/>
            <person name="Ambrose B.A."/>
            <person name="Ashton N.W."/>
            <person name="Axtell M.J."/>
            <person name="Barker E."/>
            <person name="Barker M.S."/>
            <person name="Bennetzen J.L."/>
            <person name="Bonawitz N.D."/>
            <person name="Chapple C."/>
            <person name="Cheng C."/>
            <person name="Correa L.G."/>
            <person name="Dacre M."/>
            <person name="DeBarry J."/>
            <person name="Dreyer I."/>
            <person name="Elias M."/>
            <person name="Engstrom E.M."/>
            <person name="Estelle M."/>
            <person name="Feng L."/>
            <person name="Finet C."/>
            <person name="Floyd S.K."/>
            <person name="Frommer W.B."/>
            <person name="Fujita T."/>
            <person name="Gramzow L."/>
            <person name="Gutensohn M."/>
            <person name="Harholt J."/>
            <person name="Hattori M."/>
            <person name="Heyl A."/>
            <person name="Hirai T."/>
            <person name="Hiwatashi Y."/>
            <person name="Ishikawa M."/>
            <person name="Iwata M."/>
            <person name="Karol K.G."/>
            <person name="Koehler B."/>
            <person name="Kolukisaoglu U."/>
            <person name="Kubo M."/>
            <person name="Kurata T."/>
            <person name="Lalonde S."/>
            <person name="Li K."/>
            <person name="Li Y."/>
            <person name="Litt A."/>
            <person name="Lyons E."/>
            <person name="Manning G."/>
            <person name="Maruyama T."/>
            <person name="Michael T.P."/>
            <person name="Mikami K."/>
            <person name="Miyazaki S."/>
            <person name="Morinaga S."/>
            <person name="Murata T."/>
            <person name="Mueller-Roeber B."/>
            <person name="Nelson D.R."/>
            <person name="Obara M."/>
            <person name="Oguri Y."/>
            <person name="Olmstead R.G."/>
            <person name="Onodera N."/>
            <person name="Petersen B.L."/>
            <person name="Pils B."/>
            <person name="Prigge M."/>
            <person name="Rensing S.A."/>
            <person name="Riano-Pachon D.M."/>
            <person name="Roberts A.W."/>
            <person name="Sato Y."/>
            <person name="Scheller H.V."/>
            <person name="Schulz B."/>
            <person name="Schulz C."/>
            <person name="Shakirov E.V."/>
            <person name="Shibagaki N."/>
            <person name="Shinohara N."/>
            <person name="Shippen D.E."/>
            <person name="Soerensen I."/>
            <person name="Sotooka R."/>
            <person name="Sugimoto N."/>
            <person name="Sugita M."/>
            <person name="Sumikawa N."/>
            <person name="Tanurdzic M."/>
            <person name="Theissen G."/>
            <person name="Ulvskov P."/>
            <person name="Wakazuki S."/>
            <person name="Weng J.K."/>
            <person name="Willats W.W."/>
            <person name="Wipf D."/>
            <person name="Wolf P.G."/>
            <person name="Yang L."/>
            <person name="Zimmer A.D."/>
            <person name="Zhu Q."/>
            <person name="Mitros T."/>
            <person name="Hellsten U."/>
            <person name="Loque D."/>
            <person name="Otillar R."/>
            <person name="Salamov A."/>
            <person name="Schmutz J."/>
            <person name="Shapiro H."/>
            <person name="Lindquist E."/>
            <person name="Lucas S."/>
            <person name="Rokhsar D."/>
            <person name="Grigoriev I.V."/>
        </authorList>
    </citation>
    <scope>NUCLEOTIDE SEQUENCE [LARGE SCALE GENOMIC DNA]</scope>
</reference>
<accession>D8QPP7</accession>
<organism evidence="4">
    <name type="scientific">Selaginella moellendorffii</name>
    <name type="common">Spikemoss</name>
    <dbReference type="NCBI Taxonomy" id="88036"/>
    <lineage>
        <taxon>Eukaryota</taxon>
        <taxon>Viridiplantae</taxon>
        <taxon>Streptophyta</taxon>
        <taxon>Embryophyta</taxon>
        <taxon>Tracheophyta</taxon>
        <taxon>Lycopodiopsida</taxon>
        <taxon>Selaginellales</taxon>
        <taxon>Selaginellaceae</taxon>
        <taxon>Selaginella</taxon>
    </lineage>
</organism>